<keyword evidence="1" id="KW-1133">Transmembrane helix</keyword>
<reference evidence="2" key="2">
    <citation type="submission" date="2013-04" db="UniProtKB">
        <authorList>
            <consortium name="EnsemblPlants"/>
        </authorList>
    </citation>
    <scope>IDENTIFICATION</scope>
</reference>
<keyword evidence="3" id="KW-1185">Reference proteome</keyword>
<name>J3M5R8_ORYBR</name>
<dbReference type="Gramene" id="OB05G19420.1">
    <property type="protein sequence ID" value="OB05G19420.1"/>
    <property type="gene ID" value="OB05G19420"/>
</dbReference>
<evidence type="ECO:0000256" key="1">
    <source>
        <dbReference type="SAM" id="Phobius"/>
    </source>
</evidence>
<reference evidence="2" key="1">
    <citation type="journal article" date="2013" name="Nat. Commun.">
        <title>Whole-genome sequencing of Oryza brachyantha reveals mechanisms underlying Oryza genome evolution.</title>
        <authorList>
            <person name="Chen J."/>
            <person name="Huang Q."/>
            <person name="Gao D."/>
            <person name="Wang J."/>
            <person name="Lang Y."/>
            <person name="Liu T."/>
            <person name="Li B."/>
            <person name="Bai Z."/>
            <person name="Luis Goicoechea J."/>
            <person name="Liang C."/>
            <person name="Chen C."/>
            <person name="Zhang W."/>
            <person name="Sun S."/>
            <person name="Liao Y."/>
            <person name="Zhang X."/>
            <person name="Yang L."/>
            <person name="Song C."/>
            <person name="Wang M."/>
            <person name="Shi J."/>
            <person name="Liu G."/>
            <person name="Liu J."/>
            <person name="Zhou H."/>
            <person name="Zhou W."/>
            <person name="Yu Q."/>
            <person name="An N."/>
            <person name="Chen Y."/>
            <person name="Cai Q."/>
            <person name="Wang B."/>
            <person name="Liu B."/>
            <person name="Min J."/>
            <person name="Huang Y."/>
            <person name="Wu H."/>
            <person name="Li Z."/>
            <person name="Zhang Y."/>
            <person name="Yin Y."/>
            <person name="Song W."/>
            <person name="Jiang J."/>
            <person name="Jackson S.A."/>
            <person name="Wing R.A."/>
            <person name="Wang J."/>
            <person name="Chen M."/>
        </authorList>
    </citation>
    <scope>NUCLEOTIDE SEQUENCE [LARGE SCALE GENOMIC DNA]</scope>
    <source>
        <strain evidence="2">cv. IRGC 101232</strain>
    </source>
</reference>
<accession>J3M5R8</accession>
<organism evidence="2">
    <name type="scientific">Oryza brachyantha</name>
    <name type="common">malo sina</name>
    <dbReference type="NCBI Taxonomy" id="4533"/>
    <lineage>
        <taxon>Eukaryota</taxon>
        <taxon>Viridiplantae</taxon>
        <taxon>Streptophyta</taxon>
        <taxon>Embryophyta</taxon>
        <taxon>Tracheophyta</taxon>
        <taxon>Spermatophyta</taxon>
        <taxon>Magnoliopsida</taxon>
        <taxon>Liliopsida</taxon>
        <taxon>Poales</taxon>
        <taxon>Poaceae</taxon>
        <taxon>BOP clade</taxon>
        <taxon>Oryzoideae</taxon>
        <taxon>Oryzeae</taxon>
        <taxon>Oryzinae</taxon>
        <taxon>Oryza</taxon>
    </lineage>
</organism>
<dbReference type="EnsemblPlants" id="OB05G19420.1">
    <property type="protein sequence ID" value="OB05G19420.1"/>
    <property type="gene ID" value="OB05G19420"/>
</dbReference>
<keyword evidence="1" id="KW-0472">Membrane</keyword>
<feature type="transmembrane region" description="Helical" evidence="1">
    <location>
        <begin position="6"/>
        <end position="28"/>
    </location>
</feature>
<proteinExistence type="predicted"/>
<evidence type="ECO:0000313" key="3">
    <source>
        <dbReference type="Proteomes" id="UP000006038"/>
    </source>
</evidence>
<protein>
    <submittedName>
        <fullName evidence="2">Uncharacterized protein</fullName>
    </submittedName>
</protein>
<dbReference type="AlphaFoldDB" id="J3M5R8"/>
<keyword evidence="1" id="KW-0812">Transmembrane</keyword>
<evidence type="ECO:0000313" key="2">
    <source>
        <dbReference type="EnsemblPlants" id="OB05G19420.1"/>
    </source>
</evidence>
<dbReference type="Proteomes" id="UP000006038">
    <property type="component" value="Chromosome 5"/>
</dbReference>
<sequence length="66" mass="7705">MITYSIWFMAVTWLFAPFLFNRFCLGLGRLDYMDEKPRGHRGANRKELGIIVECRECTSPSLGIEF</sequence>
<dbReference type="HOGENOM" id="CLU_2835246_0_0_1"/>